<dbReference type="InterPro" id="IPR011990">
    <property type="entry name" value="TPR-like_helical_dom_sf"/>
</dbReference>
<gene>
    <name evidence="4" type="ORF">TorRG33x02_145880</name>
</gene>
<sequence length="207" mass="23576">MEFGKLEFARKMFQVVPMHYLVIWTAMISSYVESFQAEEEFKPFRKMTRSGVEPILSILSSVLLGCIKMHVQQMGKQVSDADHIDTLISCLYMVRPFVVRGASCSKFLNYLNNHIIHIFDKLPEDRKLDLLTALADYTTTQDSERLGEDILELYKDFTHRLTSVELLPRATTKNLIHGVVEHNIAMAVANSDEAKGSIKTQKQGASY</sequence>
<protein>
    <submittedName>
        <fullName evidence="4">Apoptosis inhibitory</fullName>
    </submittedName>
</protein>
<dbReference type="OrthoDB" id="1748744at2759"/>
<name>A0A2P5EVN3_TREOI</name>
<dbReference type="EMBL" id="JXTC01000092">
    <property type="protein sequence ID" value="PON89606.1"/>
    <property type="molecule type" value="Genomic_DNA"/>
</dbReference>
<evidence type="ECO:0000256" key="2">
    <source>
        <dbReference type="ARBA" id="ARBA00022737"/>
    </source>
</evidence>
<dbReference type="PANTHER" id="PTHR12758">
    <property type="entry name" value="APOPTOSIS INHIBITOR 5-RELATED"/>
    <property type="match status" value="1"/>
</dbReference>
<dbReference type="STRING" id="63057.A0A2P5EVN3"/>
<dbReference type="Proteomes" id="UP000237000">
    <property type="component" value="Unassembled WGS sequence"/>
</dbReference>
<evidence type="ECO:0000313" key="5">
    <source>
        <dbReference type="Proteomes" id="UP000237000"/>
    </source>
</evidence>
<dbReference type="Pfam" id="PF05918">
    <property type="entry name" value="API5"/>
    <property type="match status" value="1"/>
</dbReference>
<comment type="caution">
    <text evidence="4">The sequence shown here is derived from an EMBL/GenBank/DDBJ whole genome shotgun (WGS) entry which is preliminary data.</text>
</comment>
<accession>A0A2P5EVN3</accession>
<dbReference type="GO" id="GO:0005634">
    <property type="term" value="C:nucleus"/>
    <property type="evidence" value="ECO:0007669"/>
    <property type="project" value="TreeGrafter"/>
</dbReference>
<proteinExistence type="predicted"/>
<dbReference type="PROSITE" id="PS51375">
    <property type="entry name" value="PPR"/>
    <property type="match status" value="1"/>
</dbReference>
<organism evidence="4 5">
    <name type="scientific">Trema orientale</name>
    <name type="common">Charcoal tree</name>
    <name type="synonym">Celtis orientalis</name>
    <dbReference type="NCBI Taxonomy" id="63057"/>
    <lineage>
        <taxon>Eukaryota</taxon>
        <taxon>Viridiplantae</taxon>
        <taxon>Streptophyta</taxon>
        <taxon>Embryophyta</taxon>
        <taxon>Tracheophyta</taxon>
        <taxon>Spermatophyta</taxon>
        <taxon>Magnoliopsida</taxon>
        <taxon>eudicotyledons</taxon>
        <taxon>Gunneridae</taxon>
        <taxon>Pentapetalae</taxon>
        <taxon>rosids</taxon>
        <taxon>fabids</taxon>
        <taxon>Rosales</taxon>
        <taxon>Cannabaceae</taxon>
        <taxon>Trema</taxon>
    </lineage>
</organism>
<reference evidence="5" key="1">
    <citation type="submission" date="2016-06" db="EMBL/GenBank/DDBJ databases">
        <title>Parallel loss of symbiosis genes in relatives of nitrogen-fixing non-legume Parasponia.</title>
        <authorList>
            <person name="Van Velzen R."/>
            <person name="Holmer R."/>
            <person name="Bu F."/>
            <person name="Rutten L."/>
            <person name="Van Zeijl A."/>
            <person name="Liu W."/>
            <person name="Santuari L."/>
            <person name="Cao Q."/>
            <person name="Sharma T."/>
            <person name="Shen D."/>
            <person name="Roswanjaya Y."/>
            <person name="Wardhani T."/>
            <person name="Kalhor M.S."/>
            <person name="Jansen J."/>
            <person name="Van den Hoogen J."/>
            <person name="Gungor B."/>
            <person name="Hartog M."/>
            <person name="Hontelez J."/>
            <person name="Verver J."/>
            <person name="Yang W.-C."/>
            <person name="Schijlen E."/>
            <person name="Repin R."/>
            <person name="Schilthuizen M."/>
            <person name="Schranz E."/>
            <person name="Heidstra R."/>
            <person name="Miyata K."/>
            <person name="Fedorova E."/>
            <person name="Kohlen W."/>
            <person name="Bisseling T."/>
            <person name="Smit S."/>
            <person name="Geurts R."/>
        </authorList>
    </citation>
    <scope>NUCLEOTIDE SEQUENCE [LARGE SCALE GENOMIC DNA]</scope>
    <source>
        <strain evidence="5">cv. RG33-2</strain>
    </source>
</reference>
<keyword evidence="1" id="KW-0053">Apoptosis</keyword>
<evidence type="ECO:0000256" key="3">
    <source>
        <dbReference type="PROSITE-ProRule" id="PRU00708"/>
    </source>
</evidence>
<dbReference type="InParanoid" id="A0A2P5EVN3"/>
<dbReference type="InterPro" id="IPR008383">
    <property type="entry name" value="API5"/>
</dbReference>
<dbReference type="PANTHER" id="PTHR12758:SF19">
    <property type="entry name" value="APOPTOSIS INHIBITOR 5"/>
    <property type="match status" value="1"/>
</dbReference>
<evidence type="ECO:0000313" key="4">
    <source>
        <dbReference type="EMBL" id="PON89606.1"/>
    </source>
</evidence>
<keyword evidence="2" id="KW-0677">Repeat</keyword>
<dbReference type="InterPro" id="IPR002885">
    <property type="entry name" value="PPR_rpt"/>
</dbReference>
<evidence type="ECO:0000256" key="1">
    <source>
        <dbReference type="ARBA" id="ARBA00022703"/>
    </source>
</evidence>
<dbReference type="Gene3D" id="1.25.40.10">
    <property type="entry name" value="Tetratricopeptide repeat domain"/>
    <property type="match status" value="1"/>
</dbReference>
<keyword evidence="5" id="KW-1185">Reference proteome</keyword>
<feature type="repeat" description="PPR" evidence="3">
    <location>
        <begin position="20"/>
        <end position="54"/>
    </location>
</feature>
<dbReference type="AlphaFoldDB" id="A0A2P5EVN3"/>
<dbReference type="GO" id="GO:0043067">
    <property type="term" value="P:regulation of programmed cell death"/>
    <property type="evidence" value="ECO:0007669"/>
    <property type="project" value="TreeGrafter"/>
</dbReference>
<dbReference type="GO" id="GO:0003729">
    <property type="term" value="F:mRNA binding"/>
    <property type="evidence" value="ECO:0007669"/>
    <property type="project" value="TreeGrafter"/>
</dbReference>